<feature type="coiled-coil region" evidence="1">
    <location>
        <begin position="410"/>
        <end position="444"/>
    </location>
</feature>
<name>A0ABV1N8K1_9GAMM</name>
<feature type="compositionally biased region" description="Polar residues" evidence="2">
    <location>
        <begin position="789"/>
        <end position="798"/>
    </location>
</feature>
<feature type="region of interest" description="Disordered" evidence="2">
    <location>
        <begin position="138"/>
        <end position="176"/>
    </location>
</feature>
<evidence type="ECO:0000259" key="4">
    <source>
        <dbReference type="Pfam" id="PF25800"/>
    </source>
</evidence>
<feature type="domain" description="FimV N-terminal" evidence="4">
    <location>
        <begin position="23"/>
        <end position="129"/>
    </location>
</feature>
<feature type="compositionally biased region" description="Basic and acidic residues" evidence="2">
    <location>
        <begin position="656"/>
        <end position="666"/>
    </location>
</feature>
<feature type="compositionally biased region" description="Acidic residues" evidence="2">
    <location>
        <begin position="667"/>
        <end position="678"/>
    </location>
</feature>
<protein>
    <submittedName>
        <fullName evidence="5">FimV/HubP family polar landmark protein</fullName>
    </submittedName>
</protein>
<feature type="compositionally biased region" description="Low complexity" evidence="2">
    <location>
        <begin position="276"/>
        <end position="305"/>
    </location>
</feature>
<evidence type="ECO:0000313" key="6">
    <source>
        <dbReference type="Proteomes" id="UP001472978"/>
    </source>
</evidence>
<dbReference type="Pfam" id="PF14559">
    <property type="entry name" value="TPR_19"/>
    <property type="match status" value="1"/>
</dbReference>
<dbReference type="Pfam" id="PF25800">
    <property type="entry name" value="FimV_N"/>
    <property type="match status" value="1"/>
</dbReference>
<keyword evidence="3" id="KW-0732">Signal</keyword>
<dbReference type="EMBL" id="JBEGCI010000015">
    <property type="protein sequence ID" value="MEQ6890064.1"/>
    <property type="molecule type" value="Genomic_DNA"/>
</dbReference>
<dbReference type="InterPro" id="IPR020012">
    <property type="entry name" value="LysM_FimV"/>
</dbReference>
<evidence type="ECO:0000256" key="2">
    <source>
        <dbReference type="SAM" id="MobiDB-lite"/>
    </source>
</evidence>
<feature type="region of interest" description="Disordered" evidence="2">
    <location>
        <begin position="344"/>
        <end position="366"/>
    </location>
</feature>
<dbReference type="InterPro" id="IPR057840">
    <property type="entry name" value="FimV_N"/>
</dbReference>
<keyword evidence="6" id="KW-1185">Reference proteome</keyword>
<feature type="compositionally biased region" description="Low complexity" evidence="2">
    <location>
        <begin position="349"/>
        <end position="359"/>
    </location>
</feature>
<reference evidence="5 6" key="1">
    <citation type="submission" date="2024-05" db="EMBL/GenBank/DDBJ databases">
        <title>Halomonas sp. CS7 16S ribosomal RNA gene Genome sequencing and assembly.</title>
        <authorList>
            <person name="Yook S."/>
        </authorList>
    </citation>
    <scope>NUCLEOTIDE SEQUENCE [LARGE SCALE GENOMIC DNA]</scope>
    <source>
        <strain evidence="5 6">CS7</strain>
    </source>
</reference>
<keyword evidence="1" id="KW-0175">Coiled coil</keyword>
<feature type="compositionally biased region" description="Basic and acidic residues" evidence="2">
    <location>
        <begin position="718"/>
        <end position="745"/>
    </location>
</feature>
<dbReference type="Proteomes" id="UP001472978">
    <property type="component" value="Unassembled WGS sequence"/>
</dbReference>
<evidence type="ECO:0000313" key="5">
    <source>
        <dbReference type="EMBL" id="MEQ6890064.1"/>
    </source>
</evidence>
<sequence length="893" mass="93854">MKRKLTLAMLLSLSTASPLALALGLGEAEVNSTLSAPLRASIPLTDSAGLQPGLLNVSVADEGAFSAAGLSRTPLAASVKMEVTRRQGRLMVDLTTERAVREPWVDLLLRFDWPGGQQLREVTLLLDPPDYDRLPALVAAPSTPPREAVSRSRLPTSSPDAATRPVARTSAAAGAGNPAWVRPGDTLWAVAGRLRPDSGISMNQMMVALVDANPEVFPSGNINAMRAGFTLVVPPREAIAARSAARAGDLVQSMNQAWANRGSGAPARVPLGGSEPASAVASASTQAPAPAASPEDAPADSTAAAADEDGEPAGEGGQRLTLLSDAEMAAEGRLTADNLTEGAADDSAGEAASAQGAGATPSLALSPAARGEGDVIDPEVLAMIQGGGELTEDQRLLRLEERWQESRETLEAVRGERDALQTALGDLREEVEAMREQLASLAAGGRGVDAAGAGGVVTPGSASSPAEPSPWWGSLYQGAVDRPLMLGGAGLAALLALWALVRRRRREEEAPAPVFNEARPVDPAASGVVMPGAGDRAAEEARAPGREEAPRTPVRASMPEAEAINEADIFIAYGRYDQARELLEASLVREPGRDDLRLKLLRVQLEQGDRSAAARQAEQLRAGGDPDVQAEVATLMQRHAVHSASSDPERAVFPVPDEHQPRRFDEPDAPDDDEGAEAVEERSVGEALSVDRSPDPLAAYRPPKPEPAAELSGTESSDPERDAHEAPETHELPDTHEGFEDHEGFEAEPASSIAETPLETVQADDGRDIIDYHPPSLEANPAPREETPMQPSVDFTPSGQGGGDASPASAVSRADRDLPEEWDVEEVAFPPLSEDNAHFSAAAFPTSTLAEARRLLDAGERGQAQALLESLIDETGDPDARQEARELLDQHLP</sequence>
<dbReference type="NCBIfam" id="TIGR03505">
    <property type="entry name" value="FimV_core"/>
    <property type="match status" value="1"/>
</dbReference>
<feature type="region of interest" description="Disordered" evidence="2">
    <location>
        <begin position="261"/>
        <end position="317"/>
    </location>
</feature>
<evidence type="ECO:0000256" key="3">
    <source>
        <dbReference type="SAM" id="SignalP"/>
    </source>
</evidence>
<feature type="region of interest" description="Disordered" evidence="2">
    <location>
        <begin position="640"/>
        <end position="830"/>
    </location>
</feature>
<proteinExistence type="predicted"/>
<feature type="signal peptide" evidence="3">
    <location>
        <begin position="1"/>
        <end position="22"/>
    </location>
</feature>
<evidence type="ECO:0000256" key="1">
    <source>
        <dbReference type="SAM" id="Coils"/>
    </source>
</evidence>
<accession>A0ABV1N8K1</accession>
<gene>
    <name evidence="5" type="ORF">ABE957_15435</name>
</gene>
<feature type="chain" id="PRO_5047300793" evidence="3">
    <location>
        <begin position="23"/>
        <end position="893"/>
    </location>
</feature>
<organism evidence="5 6">
    <name type="scientific">Halomonas pelophila</name>
    <dbReference type="NCBI Taxonomy" id="3151122"/>
    <lineage>
        <taxon>Bacteria</taxon>
        <taxon>Pseudomonadati</taxon>
        <taxon>Pseudomonadota</taxon>
        <taxon>Gammaproteobacteria</taxon>
        <taxon>Oceanospirillales</taxon>
        <taxon>Halomonadaceae</taxon>
        <taxon>Halomonas</taxon>
    </lineage>
</organism>
<dbReference type="InterPro" id="IPR011990">
    <property type="entry name" value="TPR-like_helical_dom_sf"/>
</dbReference>
<feature type="region of interest" description="Disordered" evidence="2">
    <location>
        <begin position="525"/>
        <end position="558"/>
    </location>
</feature>
<dbReference type="Gene3D" id="1.25.40.10">
    <property type="entry name" value="Tetratricopeptide repeat domain"/>
    <property type="match status" value="1"/>
</dbReference>
<feature type="compositionally biased region" description="Basic and acidic residues" evidence="2">
    <location>
        <begin position="536"/>
        <end position="550"/>
    </location>
</feature>
<dbReference type="RefSeq" id="WP_349759554.1">
    <property type="nucleotide sequence ID" value="NZ_JBEGCI010000015.1"/>
</dbReference>
<comment type="caution">
    <text evidence="5">The sequence shown here is derived from an EMBL/GenBank/DDBJ whole genome shotgun (WGS) entry which is preliminary data.</text>
</comment>